<dbReference type="SUPFAM" id="SSF53623">
    <property type="entry name" value="MurD-like peptide ligases, catalytic domain"/>
    <property type="match status" value="1"/>
</dbReference>
<evidence type="ECO:0000256" key="22">
    <source>
        <dbReference type="PIRNR" id="PIRNR001563"/>
    </source>
</evidence>
<dbReference type="GO" id="GO:0046656">
    <property type="term" value="P:folic acid biosynthetic process"/>
    <property type="evidence" value="ECO:0007669"/>
    <property type="project" value="UniProtKB-KW"/>
</dbReference>
<dbReference type="EC" id="6.3.2.17" evidence="7"/>
<evidence type="ECO:0000256" key="9">
    <source>
        <dbReference type="ARBA" id="ARBA00022598"/>
    </source>
</evidence>
<evidence type="ECO:0000256" key="7">
    <source>
        <dbReference type="ARBA" id="ARBA00013025"/>
    </source>
</evidence>
<dbReference type="Pfam" id="PF08245">
    <property type="entry name" value="Mur_ligase_M"/>
    <property type="match status" value="1"/>
</dbReference>
<dbReference type="OrthoDB" id="9809356at2"/>
<evidence type="ECO:0000256" key="19">
    <source>
        <dbReference type="ARBA" id="ARBA00047808"/>
    </source>
</evidence>
<comment type="catalytic activity">
    <reaction evidence="20">
        <text>(6R)-5,10-methylenetetrahydrofolyl-(gamma-L-Glu)(n) + L-glutamate + ATP = (6R)-5,10-methylenetetrahydrofolyl-(gamma-L-Glu)(n+1) + ADP + phosphate + H(+)</text>
        <dbReference type="Rhea" id="RHEA:51912"/>
        <dbReference type="Rhea" id="RHEA-COMP:13257"/>
        <dbReference type="Rhea" id="RHEA-COMP:13258"/>
        <dbReference type="ChEBI" id="CHEBI:15378"/>
        <dbReference type="ChEBI" id="CHEBI:29985"/>
        <dbReference type="ChEBI" id="CHEBI:30616"/>
        <dbReference type="ChEBI" id="CHEBI:43474"/>
        <dbReference type="ChEBI" id="CHEBI:136572"/>
        <dbReference type="ChEBI" id="CHEBI:456216"/>
        <dbReference type="EC" id="6.3.2.17"/>
    </reaction>
</comment>
<feature type="domain" description="Mur ligase C-terminal" evidence="23">
    <location>
        <begin position="300"/>
        <end position="417"/>
    </location>
</feature>
<dbReference type="GO" id="GO:0005524">
    <property type="term" value="F:ATP binding"/>
    <property type="evidence" value="ECO:0007669"/>
    <property type="project" value="UniProtKB-KW"/>
</dbReference>
<keyword evidence="13" id="KW-0460">Magnesium</keyword>
<evidence type="ECO:0000256" key="18">
    <source>
        <dbReference type="ARBA" id="ARBA00047493"/>
    </source>
</evidence>
<dbReference type="InterPro" id="IPR036565">
    <property type="entry name" value="Mur-like_cat_sf"/>
</dbReference>
<dbReference type="NCBIfam" id="TIGR01499">
    <property type="entry name" value="folC"/>
    <property type="match status" value="1"/>
</dbReference>
<dbReference type="InterPro" id="IPR004101">
    <property type="entry name" value="Mur_ligase_C"/>
</dbReference>
<comment type="function">
    <text evidence="2">Functions in two distinct reactions of the de novo folate biosynthetic pathway. Catalyzes the addition of a glutamate residue to dihydropteroate (7,8-dihydropteroate or H2Pte) to form dihydrofolate (7,8-dihydrofolate monoglutamate or H2Pte-Glu). Also catalyzes successive additions of L-glutamate to tetrahydrofolate or 10-formyltetrahydrofolate or 5,10-methylenetetrahydrofolate, leading to folylpolyglutamate derivatives.</text>
</comment>
<evidence type="ECO:0000259" key="23">
    <source>
        <dbReference type="Pfam" id="PF02875"/>
    </source>
</evidence>
<keyword evidence="26" id="KW-1185">Reference proteome</keyword>
<evidence type="ECO:0000256" key="21">
    <source>
        <dbReference type="ARBA" id="ARBA00049161"/>
    </source>
</evidence>
<evidence type="ECO:0000256" key="16">
    <source>
        <dbReference type="ARBA" id="ARBA00030592"/>
    </source>
</evidence>
<evidence type="ECO:0000313" key="26">
    <source>
        <dbReference type="Proteomes" id="UP000324974"/>
    </source>
</evidence>
<dbReference type="FunFam" id="3.40.1190.10:FF:000011">
    <property type="entry name" value="Folylpolyglutamate synthase/dihydrofolate synthase"/>
    <property type="match status" value="1"/>
</dbReference>
<comment type="similarity">
    <text evidence="5 22">Belongs to the folylpolyglutamate synthase family.</text>
</comment>
<comment type="catalytic activity">
    <reaction evidence="19">
        <text>10-formyltetrahydrofolyl-(gamma-L-Glu)(n) + L-glutamate + ATP = 10-formyltetrahydrofolyl-(gamma-L-Glu)(n+1) + ADP + phosphate + H(+)</text>
        <dbReference type="Rhea" id="RHEA:51904"/>
        <dbReference type="Rhea" id="RHEA-COMP:13088"/>
        <dbReference type="Rhea" id="RHEA-COMP:14300"/>
        <dbReference type="ChEBI" id="CHEBI:15378"/>
        <dbReference type="ChEBI" id="CHEBI:29985"/>
        <dbReference type="ChEBI" id="CHEBI:30616"/>
        <dbReference type="ChEBI" id="CHEBI:43474"/>
        <dbReference type="ChEBI" id="CHEBI:134413"/>
        <dbReference type="ChEBI" id="CHEBI:456216"/>
        <dbReference type="EC" id="6.3.2.17"/>
    </reaction>
</comment>
<dbReference type="InterPro" id="IPR013221">
    <property type="entry name" value="Mur_ligase_cen"/>
</dbReference>
<feature type="domain" description="Mur ligase central" evidence="24">
    <location>
        <begin position="50"/>
        <end position="272"/>
    </location>
</feature>
<dbReference type="KEGG" id="lrs:PX52LOC_07112"/>
<comment type="pathway">
    <text evidence="4">Cofactor biosynthesis; tetrahydrofolylpolyglutamate biosynthesis.</text>
</comment>
<dbReference type="EMBL" id="CP042425">
    <property type="protein sequence ID" value="QEL20026.1"/>
    <property type="molecule type" value="Genomic_DNA"/>
</dbReference>
<evidence type="ECO:0000256" key="15">
    <source>
        <dbReference type="ARBA" id="ARBA00030048"/>
    </source>
</evidence>
<evidence type="ECO:0000256" key="17">
    <source>
        <dbReference type="ARBA" id="ARBA00032510"/>
    </source>
</evidence>
<evidence type="ECO:0000256" key="4">
    <source>
        <dbReference type="ARBA" id="ARBA00005150"/>
    </source>
</evidence>
<dbReference type="PANTHER" id="PTHR11136:SF0">
    <property type="entry name" value="DIHYDROFOLATE SYNTHETASE-RELATED"/>
    <property type="match status" value="1"/>
</dbReference>
<sequence length="430" mass="46870">MTYDEAIAFWYGRINFEVKAAKPSDLKLERMRSFLSRLGDPQDRVRIVHITGTKGKGSTAAMIAAALRASGYRVGLFTSPHLVHVEERIQVDGQPITPGELAALVAELAPVVRECDRHEGQGPTFFEIGTALGFLHFVRRRADLIVLEVGLGGRFDSTNVCRPLVSVITSVGFDHVAQLGQTLEAIAFQKAGIIKPRVPVISGVTEPGPAAVIEEIAREQQAPLFRAGREFRHRYRPPAGVAVSLGGRESPEFALKLRGEHQAMNAAVAVVTLDRLRATGLRVPTAAVERGLATVHWPARIEVIRERPVIILDTAHNVPSAMALVRTLRESFPAAGRKVCVLAVSSDKQYPEMLAILGEYFDYFHLTRYSNNARSVPPEKLAPLVAKPYSLHQSALAAWQAAKSEASADDLVCITGSVFLAGELQEAVRD</sequence>
<dbReference type="PANTHER" id="PTHR11136">
    <property type="entry name" value="FOLYLPOLYGLUTAMATE SYNTHASE-RELATED"/>
    <property type="match status" value="1"/>
</dbReference>
<evidence type="ECO:0000256" key="11">
    <source>
        <dbReference type="ARBA" id="ARBA00022741"/>
    </source>
</evidence>
<keyword evidence="11 22" id="KW-0547">Nucleotide-binding</keyword>
<dbReference type="InterPro" id="IPR001645">
    <property type="entry name" value="Folylpolyglutamate_synth"/>
</dbReference>
<dbReference type="GO" id="GO:0004326">
    <property type="term" value="F:tetrahydrofolylpolyglutamate synthase activity"/>
    <property type="evidence" value="ECO:0007669"/>
    <property type="project" value="UniProtKB-EC"/>
</dbReference>
<name>A0A5C1APS5_9BACT</name>
<dbReference type="RefSeq" id="WP_149114357.1">
    <property type="nucleotide sequence ID" value="NZ_CP042425.1"/>
</dbReference>
<evidence type="ECO:0000256" key="20">
    <source>
        <dbReference type="ARBA" id="ARBA00049035"/>
    </source>
</evidence>
<dbReference type="PIRSF" id="PIRSF001563">
    <property type="entry name" value="Folylpolyglu_synth"/>
    <property type="match status" value="1"/>
</dbReference>
<evidence type="ECO:0000256" key="3">
    <source>
        <dbReference type="ARBA" id="ARBA00004799"/>
    </source>
</evidence>
<dbReference type="Gene3D" id="3.90.190.20">
    <property type="entry name" value="Mur ligase, C-terminal domain"/>
    <property type="match status" value="1"/>
</dbReference>
<dbReference type="AlphaFoldDB" id="A0A5C1APS5"/>
<keyword evidence="9 22" id="KW-0436">Ligase</keyword>
<dbReference type="EC" id="6.3.2.12" evidence="6"/>
<evidence type="ECO:0000256" key="5">
    <source>
        <dbReference type="ARBA" id="ARBA00008276"/>
    </source>
</evidence>
<accession>A0A5C1APS5</accession>
<keyword evidence="12 22" id="KW-0067">ATP-binding</keyword>
<dbReference type="Pfam" id="PF02875">
    <property type="entry name" value="Mur_ligase_C"/>
    <property type="match status" value="1"/>
</dbReference>
<evidence type="ECO:0000259" key="24">
    <source>
        <dbReference type="Pfam" id="PF08245"/>
    </source>
</evidence>
<dbReference type="Proteomes" id="UP000324974">
    <property type="component" value="Chromosome"/>
</dbReference>
<comment type="catalytic activity">
    <reaction evidence="18">
        <text>(6S)-5,6,7,8-tetrahydrofolyl-(gamma-L-Glu)(n) + L-glutamate + ATP = (6S)-5,6,7,8-tetrahydrofolyl-(gamma-L-Glu)(n+1) + ADP + phosphate + H(+)</text>
        <dbReference type="Rhea" id="RHEA:10580"/>
        <dbReference type="Rhea" id="RHEA-COMP:14738"/>
        <dbReference type="Rhea" id="RHEA-COMP:14740"/>
        <dbReference type="ChEBI" id="CHEBI:15378"/>
        <dbReference type="ChEBI" id="CHEBI:29985"/>
        <dbReference type="ChEBI" id="CHEBI:30616"/>
        <dbReference type="ChEBI" id="CHEBI:43474"/>
        <dbReference type="ChEBI" id="CHEBI:141005"/>
        <dbReference type="ChEBI" id="CHEBI:456216"/>
        <dbReference type="EC" id="6.3.2.17"/>
    </reaction>
</comment>
<evidence type="ECO:0000256" key="6">
    <source>
        <dbReference type="ARBA" id="ARBA00013023"/>
    </source>
</evidence>
<dbReference type="InterPro" id="IPR036615">
    <property type="entry name" value="Mur_ligase_C_dom_sf"/>
</dbReference>
<dbReference type="GO" id="GO:0008841">
    <property type="term" value="F:dihydrofolate synthase activity"/>
    <property type="evidence" value="ECO:0007669"/>
    <property type="project" value="UniProtKB-EC"/>
</dbReference>
<dbReference type="GO" id="GO:0005737">
    <property type="term" value="C:cytoplasm"/>
    <property type="evidence" value="ECO:0007669"/>
    <property type="project" value="TreeGrafter"/>
</dbReference>
<keyword evidence="14" id="KW-0289">Folate biosynthesis</keyword>
<dbReference type="Gene3D" id="3.40.1190.10">
    <property type="entry name" value="Mur-like, catalytic domain"/>
    <property type="match status" value="1"/>
</dbReference>
<dbReference type="SUPFAM" id="SSF53244">
    <property type="entry name" value="MurD-like peptide ligases, peptide-binding domain"/>
    <property type="match status" value="1"/>
</dbReference>
<comment type="catalytic activity">
    <reaction evidence="21">
        <text>7,8-dihydropteroate + L-glutamate + ATP = 7,8-dihydrofolate + ADP + phosphate + H(+)</text>
        <dbReference type="Rhea" id="RHEA:23584"/>
        <dbReference type="ChEBI" id="CHEBI:15378"/>
        <dbReference type="ChEBI" id="CHEBI:17839"/>
        <dbReference type="ChEBI" id="CHEBI:29985"/>
        <dbReference type="ChEBI" id="CHEBI:30616"/>
        <dbReference type="ChEBI" id="CHEBI:43474"/>
        <dbReference type="ChEBI" id="CHEBI:57451"/>
        <dbReference type="ChEBI" id="CHEBI:456216"/>
        <dbReference type="EC" id="6.3.2.12"/>
    </reaction>
</comment>
<reference evidence="26" key="1">
    <citation type="submission" date="2019-08" db="EMBL/GenBank/DDBJ databases">
        <title>Limnoglobus roseus gen. nov., sp. nov., a novel freshwater planctomycete with a giant genome from the family Gemmataceae.</title>
        <authorList>
            <person name="Kulichevskaya I.S."/>
            <person name="Naumoff D.G."/>
            <person name="Miroshnikov K."/>
            <person name="Ivanova A."/>
            <person name="Philippov D.A."/>
            <person name="Hakobyan A."/>
            <person name="Rijpstra I.C."/>
            <person name="Sinninghe Damste J.S."/>
            <person name="Liesack W."/>
            <person name="Dedysh S.N."/>
        </authorList>
    </citation>
    <scope>NUCLEOTIDE SEQUENCE [LARGE SCALE GENOMIC DNA]</scope>
    <source>
        <strain evidence="26">PX52</strain>
    </source>
</reference>
<organism evidence="25 26">
    <name type="scientific">Limnoglobus roseus</name>
    <dbReference type="NCBI Taxonomy" id="2598579"/>
    <lineage>
        <taxon>Bacteria</taxon>
        <taxon>Pseudomonadati</taxon>
        <taxon>Planctomycetota</taxon>
        <taxon>Planctomycetia</taxon>
        <taxon>Gemmatales</taxon>
        <taxon>Gemmataceae</taxon>
        <taxon>Limnoglobus</taxon>
    </lineage>
</organism>
<proteinExistence type="inferred from homology"/>
<evidence type="ECO:0000256" key="12">
    <source>
        <dbReference type="ARBA" id="ARBA00022840"/>
    </source>
</evidence>
<comment type="cofactor">
    <cofactor evidence="1">
        <name>Mg(2+)</name>
        <dbReference type="ChEBI" id="CHEBI:18420"/>
    </cofactor>
</comment>
<evidence type="ECO:0000256" key="13">
    <source>
        <dbReference type="ARBA" id="ARBA00022842"/>
    </source>
</evidence>
<comment type="pathway">
    <text evidence="3">Cofactor biosynthesis; tetrahydrofolate biosynthesis; 7,8-dihydrofolate from 2-amino-4-hydroxy-6-hydroxymethyl-7,8-dihydropteridine diphosphate and 4-aminobenzoate: step 2/2.</text>
</comment>
<evidence type="ECO:0000256" key="8">
    <source>
        <dbReference type="ARBA" id="ARBA00019357"/>
    </source>
</evidence>
<evidence type="ECO:0000256" key="14">
    <source>
        <dbReference type="ARBA" id="ARBA00022909"/>
    </source>
</evidence>
<gene>
    <name evidence="25" type="ORF">PX52LOC_07112</name>
</gene>
<evidence type="ECO:0000256" key="2">
    <source>
        <dbReference type="ARBA" id="ARBA00002714"/>
    </source>
</evidence>
<evidence type="ECO:0000313" key="25">
    <source>
        <dbReference type="EMBL" id="QEL20026.1"/>
    </source>
</evidence>
<keyword evidence="10" id="KW-0479">Metal-binding</keyword>
<evidence type="ECO:0000256" key="1">
    <source>
        <dbReference type="ARBA" id="ARBA00001946"/>
    </source>
</evidence>
<dbReference type="GO" id="GO:0046872">
    <property type="term" value="F:metal ion binding"/>
    <property type="evidence" value="ECO:0007669"/>
    <property type="project" value="UniProtKB-KW"/>
</dbReference>
<evidence type="ECO:0000256" key="10">
    <source>
        <dbReference type="ARBA" id="ARBA00022723"/>
    </source>
</evidence>
<protein>
    <recommendedName>
        <fullName evidence="8">Dihydrofolate synthase/folylpolyglutamate synthase</fullName>
        <ecNumber evidence="6">6.3.2.12</ecNumber>
        <ecNumber evidence="7">6.3.2.17</ecNumber>
    </recommendedName>
    <alternativeName>
        <fullName evidence="17">Folylpoly-gamma-glutamate synthetase-dihydrofolate synthetase</fullName>
    </alternativeName>
    <alternativeName>
        <fullName evidence="15">Folylpolyglutamate synthetase</fullName>
    </alternativeName>
    <alternativeName>
        <fullName evidence="16">Tetrahydrofolylpolyglutamate synthase</fullName>
    </alternativeName>
</protein>